<accession>A0ABN2TVQ2</accession>
<sequence length="515" mass="55017">MTTSTLTPTATGASHRVDPGPTRRRYLVPAVLAVALVLTEAFNQAVTPFIRHDDWPFLVPENTAGVTSVAEHDLYEGRWLNHLWWAVVGQHGTPTSAAITYALGYALLVAGLWRVLHLAGIRPRPLVDALLGLALYASAVWVQLLYWPGALTASVLVAAGAVWALPWAARSRLRFGLWLVVSEVCVVLTYPPVGVLLVLFAVVLLRRASWRRVLAVVVGWVACFALGVGVAYLLNWIGNDYFGIKIAYWRNPNPLTSWDALVTNTGRWAEAAATLWAAQWWVAVVAVIAVALGLRDAAVRPRLLRLLAALAVAGGIDAAQVLVTGVVTDSRGELWTWYVAVLPAALLLVRVTEGAGGGRLRGLQSDRVGALALALLAVGGVLAWRSDVGEHQATRGEYAAIAAQATRVGPDGERPVVVVYMDPALRHSREGGIMAGTMRMAIRADQDGLLPDWCRPAECRQLIARAASGPVVDLGRVGNGPHVVGVLVPDPPAWIFDAETTTMVGPGATSVATAR</sequence>
<evidence type="ECO:0000313" key="2">
    <source>
        <dbReference type="EMBL" id="GAA2022951.1"/>
    </source>
</evidence>
<gene>
    <name evidence="2" type="ORF">GCM10009740_10100</name>
</gene>
<feature type="transmembrane region" description="Helical" evidence="1">
    <location>
        <begin position="133"/>
        <end position="165"/>
    </location>
</feature>
<feature type="transmembrane region" description="Helical" evidence="1">
    <location>
        <begin position="334"/>
        <end position="356"/>
    </location>
</feature>
<feature type="transmembrane region" description="Helical" evidence="1">
    <location>
        <begin position="306"/>
        <end position="328"/>
    </location>
</feature>
<feature type="transmembrane region" description="Helical" evidence="1">
    <location>
        <begin position="26"/>
        <end position="46"/>
    </location>
</feature>
<feature type="transmembrane region" description="Helical" evidence="1">
    <location>
        <begin position="212"/>
        <end position="234"/>
    </location>
</feature>
<name>A0ABN2TVQ2_9MICO</name>
<feature type="transmembrane region" description="Helical" evidence="1">
    <location>
        <begin position="98"/>
        <end position="121"/>
    </location>
</feature>
<keyword evidence="1" id="KW-0812">Transmembrane</keyword>
<proteinExistence type="predicted"/>
<reference evidence="2 3" key="1">
    <citation type="journal article" date="2019" name="Int. J. Syst. Evol. Microbiol.">
        <title>The Global Catalogue of Microorganisms (GCM) 10K type strain sequencing project: providing services to taxonomists for standard genome sequencing and annotation.</title>
        <authorList>
            <consortium name="The Broad Institute Genomics Platform"/>
            <consortium name="The Broad Institute Genome Sequencing Center for Infectious Disease"/>
            <person name="Wu L."/>
            <person name="Ma J."/>
        </authorList>
    </citation>
    <scope>NUCLEOTIDE SEQUENCE [LARGE SCALE GENOMIC DNA]</scope>
    <source>
        <strain evidence="2 3">JCM 14283</strain>
    </source>
</reference>
<dbReference type="Proteomes" id="UP001501285">
    <property type="component" value="Unassembled WGS sequence"/>
</dbReference>
<organism evidence="2 3">
    <name type="scientific">Terrabacter terrae</name>
    <dbReference type="NCBI Taxonomy" id="318434"/>
    <lineage>
        <taxon>Bacteria</taxon>
        <taxon>Bacillati</taxon>
        <taxon>Actinomycetota</taxon>
        <taxon>Actinomycetes</taxon>
        <taxon>Micrococcales</taxon>
        <taxon>Intrasporangiaceae</taxon>
        <taxon>Terrabacter</taxon>
    </lineage>
</organism>
<keyword evidence="1" id="KW-0472">Membrane</keyword>
<dbReference type="EMBL" id="BAAANB010000002">
    <property type="protein sequence ID" value="GAA2022951.1"/>
    <property type="molecule type" value="Genomic_DNA"/>
</dbReference>
<keyword evidence="3" id="KW-1185">Reference proteome</keyword>
<feature type="transmembrane region" description="Helical" evidence="1">
    <location>
        <begin position="273"/>
        <end position="294"/>
    </location>
</feature>
<comment type="caution">
    <text evidence="2">The sequence shown here is derived from an EMBL/GenBank/DDBJ whole genome shotgun (WGS) entry which is preliminary data.</text>
</comment>
<dbReference type="RefSeq" id="WP_343988583.1">
    <property type="nucleotide sequence ID" value="NZ_BAAANB010000002.1"/>
</dbReference>
<evidence type="ECO:0000256" key="1">
    <source>
        <dbReference type="SAM" id="Phobius"/>
    </source>
</evidence>
<feature type="transmembrane region" description="Helical" evidence="1">
    <location>
        <begin position="177"/>
        <end position="205"/>
    </location>
</feature>
<keyword evidence="1" id="KW-1133">Transmembrane helix</keyword>
<evidence type="ECO:0000313" key="3">
    <source>
        <dbReference type="Proteomes" id="UP001501285"/>
    </source>
</evidence>
<protein>
    <submittedName>
        <fullName evidence="2">Uncharacterized protein</fullName>
    </submittedName>
</protein>